<evidence type="ECO:0000313" key="4">
    <source>
        <dbReference type="Proteomes" id="UP000198319"/>
    </source>
</evidence>
<dbReference type="AlphaFoldDB" id="A0A1S1J1A3"/>
<reference evidence="1" key="2">
    <citation type="submission" date="2016-09" db="EMBL/GenBank/DDBJ databases">
        <authorList>
            <person name="Capua I."/>
            <person name="De Benedictis P."/>
            <person name="Joannis T."/>
            <person name="Lombin L.H."/>
            <person name="Cattoli G."/>
        </authorList>
    </citation>
    <scope>NUCLEOTIDE SEQUENCE [LARGE SCALE GENOMIC DNA]</scope>
    <source>
        <strain evidence="1">MSU</strain>
    </source>
</reference>
<protein>
    <submittedName>
        <fullName evidence="1">Uncharacterized protein</fullName>
    </submittedName>
</protein>
<evidence type="ECO:0000313" key="3">
    <source>
        <dbReference type="Proteomes" id="UP000180252"/>
    </source>
</evidence>
<gene>
    <name evidence="2" type="ORF">B0A71_16580</name>
    <name evidence="1" type="ORF">BHE19_16830</name>
</gene>
<comment type="caution">
    <text evidence="1">The sequence shown here is derived from an EMBL/GenBank/DDBJ whole genome shotgun (WGS) entry which is preliminary data.</text>
</comment>
<organism evidence="1 3">
    <name type="scientific">Flavobacterium tructae</name>
    <dbReference type="NCBI Taxonomy" id="1114873"/>
    <lineage>
        <taxon>Bacteria</taxon>
        <taxon>Pseudomonadati</taxon>
        <taxon>Bacteroidota</taxon>
        <taxon>Flavobacteriia</taxon>
        <taxon>Flavobacteriales</taxon>
        <taxon>Flavobacteriaceae</taxon>
        <taxon>Flavobacterium</taxon>
    </lineage>
</organism>
<dbReference type="EMBL" id="MUHG01000025">
    <property type="protein sequence ID" value="OXB17240.1"/>
    <property type="molecule type" value="Genomic_DNA"/>
</dbReference>
<accession>A0A1S1J1A3</accession>
<dbReference type="RefSeq" id="WP_070908423.1">
    <property type="nucleotide sequence ID" value="NZ_MIKE01000027.1"/>
</dbReference>
<name>A0A1S1J1A3_9FLAO</name>
<dbReference type="Proteomes" id="UP000180252">
    <property type="component" value="Unassembled WGS sequence"/>
</dbReference>
<reference evidence="2 4" key="3">
    <citation type="submission" date="2016-11" db="EMBL/GenBank/DDBJ databases">
        <title>Whole genomes of Flavobacteriaceae.</title>
        <authorList>
            <person name="Stine C."/>
            <person name="Li C."/>
            <person name="Tadesse D."/>
        </authorList>
    </citation>
    <scope>NUCLEOTIDE SEQUENCE [LARGE SCALE GENOMIC DNA]</scope>
    <source>
        <strain evidence="2 4">ATCC BAA-2541</strain>
    </source>
</reference>
<sequence length="194" mass="22166">MKQVLLKNLDESRSKDIFPSLEIKENLVNAFFPENTLTLTQNLSSVTAGFYGLLLKNIGTAFGNDKIDGHSKKLFFELGKLKTMQAFQLYPALEKDTRAFAAVVIYTIYNSSPEYNFRLLKYTAENTILELTGVDRYLKILTELGIEEHITIPTFLPFVDGIKEVVNIPCQVDYTFERTNQDFAIKSVYSIKRL</sequence>
<dbReference type="EMBL" id="MIKE01000027">
    <property type="protein sequence ID" value="OHT43451.1"/>
    <property type="molecule type" value="Genomic_DNA"/>
</dbReference>
<keyword evidence="4" id="KW-1185">Reference proteome</keyword>
<evidence type="ECO:0000313" key="1">
    <source>
        <dbReference type="EMBL" id="OHT43451.1"/>
    </source>
</evidence>
<dbReference type="OrthoDB" id="649053at2"/>
<proteinExistence type="predicted"/>
<dbReference type="Proteomes" id="UP000198319">
    <property type="component" value="Unassembled WGS sequence"/>
</dbReference>
<reference evidence="3" key="1">
    <citation type="submission" date="2016-09" db="EMBL/GenBank/DDBJ databases">
        <authorList>
            <person name="Chen S."/>
            <person name="Walker E."/>
        </authorList>
    </citation>
    <scope>NUCLEOTIDE SEQUENCE [LARGE SCALE GENOMIC DNA]</scope>
    <source>
        <strain evidence="3">MSU</strain>
    </source>
</reference>
<evidence type="ECO:0000313" key="2">
    <source>
        <dbReference type="EMBL" id="OXB17240.1"/>
    </source>
</evidence>